<protein>
    <submittedName>
        <fullName evidence="1">Uncharacterized protein</fullName>
    </submittedName>
</protein>
<dbReference type="Proteomes" id="UP000054988">
    <property type="component" value="Unassembled WGS sequence"/>
</dbReference>
<gene>
    <name evidence="1" type="ORF">WG66_16983</name>
</gene>
<organism evidence="1 2">
    <name type="scientific">Moniliophthora roreri</name>
    <name type="common">Frosty pod rot fungus</name>
    <name type="synonym">Monilia roreri</name>
    <dbReference type="NCBI Taxonomy" id="221103"/>
    <lineage>
        <taxon>Eukaryota</taxon>
        <taxon>Fungi</taxon>
        <taxon>Dikarya</taxon>
        <taxon>Basidiomycota</taxon>
        <taxon>Agaricomycotina</taxon>
        <taxon>Agaricomycetes</taxon>
        <taxon>Agaricomycetidae</taxon>
        <taxon>Agaricales</taxon>
        <taxon>Marasmiineae</taxon>
        <taxon>Marasmiaceae</taxon>
        <taxon>Moniliophthora</taxon>
    </lineage>
</organism>
<reference evidence="1 2" key="1">
    <citation type="submission" date="2015-12" db="EMBL/GenBank/DDBJ databases">
        <title>Draft genome sequence of Moniliophthora roreri, the causal agent of frosty pod rot of cacao.</title>
        <authorList>
            <person name="Aime M.C."/>
            <person name="Diaz-Valderrama J.R."/>
            <person name="Kijpornyongpan T."/>
            <person name="Phillips-Mora W."/>
        </authorList>
    </citation>
    <scope>NUCLEOTIDE SEQUENCE [LARGE SCALE GENOMIC DNA]</scope>
    <source>
        <strain evidence="1 2">MCA 2952</strain>
    </source>
</reference>
<name>A0A0W0F2K5_MONRR</name>
<accession>A0A0W0F2K5</accession>
<evidence type="ECO:0000313" key="1">
    <source>
        <dbReference type="EMBL" id="KTB30521.1"/>
    </source>
</evidence>
<dbReference type="AlphaFoldDB" id="A0A0W0F2K5"/>
<proteinExistence type="predicted"/>
<evidence type="ECO:0000313" key="2">
    <source>
        <dbReference type="Proteomes" id="UP000054988"/>
    </source>
</evidence>
<sequence>MAPSKPFAASIKDFNFWNLHGSYLSEEEKEEDRMILRAAETGNLANLPGGRKYLDHDVRVRVFDENEISTVTIGKSEPPTEHDLPEWKVLLSSRTNRVILLDENLHISLQKRIDFSLKRLPTRSPLRTLTLENGGVVTIEENLLYSRDPEVRVRFKDRDAFESFVSLFHRILENPGPIRAMPEVFVSPKLMTLVPIEDLQVLRFIGDVFTNIVDGDGHTLFQIIVLNFSSPHERLDAVVTRMRTIHAFMESGGLPKVIISHANGADELDKIEGLVPDVTGHDSMPECNPFILPKEAVRVACGIGIQYGVHLPRPQDSCQPIIHLNVALLFLLYAAIQHKACSDIEDSFLAVVTAIKVTLIHELSHFFVRAMFGKKHCTPELNAERQWITCEMLDNQGHLDSGQITEALWLGHPLSLIYDENGNIRVWDPSKLPSMPPIPSDSGIGTGHEDFMFSKFDLLQTADEGDEDEDKDEDEETAQQRTLVDNMTAENFEICIKEGGEFAEGHIIPNDILRIFLEVKLPTRQGEP</sequence>
<comment type="caution">
    <text evidence="1">The sequence shown here is derived from an EMBL/GenBank/DDBJ whole genome shotgun (WGS) entry which is preliminary data.</text>
</comment>
<dbReference type="EMBL" id="LATX01002383">
    <property type="protein sequence ID" value="KTB30521.1"/>
    <property type="molecule type" value="Genomic_DNA"/>
</dbReference>